<dbReference type="InParanoid" id="A0A420XUU7"/>
<evidence type="ECO:0000256" key="3">
    <source>
        <dbReference type="ARBA" id="ARBA00022692"/>
    </source>
</evidence>
<evidence type="ECO:0000259" key="7">
    <source>
        <dbReference type="Pfam" id="PF02687"/>
    </source>
</evidence>
<feature type="transmembrane region" description="Helical" evidence="6">
    <location>
        <begin position="312"/>
        <end position="331"/>
    </location>
</feature>
<feature type="transmembrane region" description="Helical" evidence="6">
    <location>
        <begin position="403"/>
        <end position="423"/>
    </location>
</feature>
<feature type="transmembrane region" description="Helical" evidence="6">
    <location>
        <begin position="429"/>
        <end position="451"/>
    </location>
</feature>
<feature type="domain" description="ABC3 transporter permease C-terminal" evidence="7">
    <location>
        <begin position="720"/>
        <end position="825"/>
    </location>
</feature>
<evidence type="ECO:0000313" key="9">
    <source>
        <dbReference type="Proteomes" id="UP000281955"/>
    </source>
</evidence>
<keyword evidence="2" id="KW-1003">Cell membrane</keyword>
<reference evidence="8 9" key="1">
    <citation type="submission" date="2018-10" db="EMBL/GenBank/DDBJ databases">
        <title>Genomic Encyclopedia of Archaeal and Bacterial Type Strains, Phase II (KMG-II): from individual species to whole genera.</title>
        <authorList>
            <person name="Goeker M."/>
        </authorList>
    </citation>
    <scope>NUCLEOTIDE SEQUENCE [LARGE SCALE GENOMIC DNA]</scope>
    <source>
        <strain evidence="8 9">RP-AC37</strain>
    </source>
</reference>
<sequence length="836" mass="83952">MWHLALDLSRRRVTALLAVVVAVLGGLALVTATGVIAESGLRSHLDAGRLAGADAVVAARQDIPVPEDLPLPLPERRTVPADVVSRLAAVPGVAAAVGDVSLPAAVLGAGGKPVAAGDPVTAGHGWSSTLLLPSREVSGSAPVSDDDVALDSATAAAAGARTGSRVRIVVAGAAADYRVTAVVRTAEPGVWFSDTTAAGLAGRDSGPRGGTVDLVGLRLEHGDDVRQALHGSGLRVLTGDARGDAVAPAAVGSRSLLVVLAGSMAGVVLMVVGFVVAAALAVVVSAMRPELSLLRAVGATPRQVRGLVSRQALVVSSLALVPGVALGYLLAGRMRDLLVDIGMVDSSLPFSWSPLPALGAAALMALTVHLAGVAAGWKHSRLPAVEAVAASRAEPRQLSRTRAVIGAVLIVSATALAALPVFVPTEDGAAATSVAGILAVIGLPLAGPLAVQRVARAMARRLPSSTRASWWLAVTGTAGNPRRATSGLTSLAMAVVFVLTYVLAQTTLSSAASRDLDRGTLADAVVTAPSVGGLSGDSVRELTAVPGVRAAVPVSSTTVARTYDELGDPTVGAASALVLGQHPSSVLDLGVTEGSLDDLRGDTAALDVHAAHAQDVGVGDQVPLVLGDGTPVSARVVALYDRGLGFGPVAVSADLVRGHRTSPLTDRVLLRTDGSPATRGALAQAVAGVPGATVTPAGPAGGADTRDESSASSKLNLATVVVLLAYLLLSIANRMVAATGQRREEVALLRRLGATPAQVRSVLRAEAGLAGLGALVAGLLLSTVPLALLGIAFLGRPWAAGPVWLLPAVAIGVGALAWLTTELPLRGMLRPPRTQQ</sequence>
<comment type="subcellular location">
    <subcellularLocation>
        <location evidence="1">Cell membrane</location>
        <topology evidence="1">Multi-pass membrane protein</topology>
    </subcellularLocation>
</comment>
<keyword evidence="5 6" id="KW-0472">Membrane</keyword>
<feature type="transmembrane region" description="Helical" evidence="6">
    <location>
        <begin position="715"/>
        <end position="733"/>
    </location>
</feature>
<dbReference type="AlphaFoldDB" id="A0A420XUU7"/>
<evidence type="ECO:0000256" key="4">
    <source>
        <dbReference type="ARBA" id="ARBA00022989"/>
    </source>
</evidence>
<evidence type="ECO:0000256" key="6">
    <source>
        <dbReference type="SAM" id="Phobius"/>
    </source>
</evidence>
<evidence type="ECO:0000313" key="8">
    <source>
        <dbReference type="EMBL" id="RKS80537.1"/>
    </source>
</evidence>
<dbReference type="PANTHER" id="PTHR30287">
    <property type="entry name" value="MEMBRANE COMPONENT OF PREDICTED ABC SUPERFAMILY METABOLITE UPTAKE TRANSPORTER"/>
    <property type="match status" value="1"/>
</dbReference>
<organism evidence="8 9">
    <name type="scientific">Motilibacter peucedani</name>
    <dbReference type="NCBI Taxonomy" id="598650"/>
    <lineage>
        <taxon>Bacteria</taxon>
        <taxon>Bacillati</taxon>
        <taxon>Actinomycetota</taxon>
        <taxon>Actinomycetes</taxon>
        <taxon>Motilibacterales</taxon>
        <taxon>Motilibacteraceae</taxon>
        <taxon>Motilibacter</taxon>
    </lineage>
</organism>
<feature type="transmembrane region" description="Helical" evidence="6">
    <location>
        <begin position="801"/>
        <end position="820"/>
    </location>
</feature>
<dbReference type="Pfam" id="PF02687">
    <property type="entry name" value="FtsX"/>
    <property type="match status" value="2"/>
</dbReference>
<feature type="transmembrane region" description="Helical" evidence="6">
    <location>
        <begin position="351"/>
        <end position="373"/>
    </location>
</feature>
<evidence type="ECO:0000256" key="1">
    <source>
        <dbReference type="ARBA" id="ARBA00004651"/>
    </source>
</evidence>
<dbReference type="PANTHER" id="PTHR30287:SF1">
    <property type="entry name" value="INNER MEMBRANE PROTEIN"/>
    <property type="match status" value="1"/>
</dbReference>
<keyword evidence="3 6" id="KW-0812">Transmembrane</keyword>
<dbReference type="RefSeq" id="WP_121192211.1">
    <property type="nucleotide sequence ID" value="NZ_RBWV01000009.1"/>
</dbReference>
<dbReference type="EMBL" id="RBWV01000009">
    <property type="protein sequence ID" value="RKS80537.1"/>
    <property type="molecule type" value="Genomic_DNA"/>
</dbReference>
<feature type="transmembrane region" description="Helical" evidence="6">
    <location>
        <begin position="256"/>
        <end position="284"/>
    </location>
</feature>
<evidence type="ECO:0000256" key="2">
    <source>
        <dbReference type="ARBA" id="ARBA00022475"/>
    </source>
</evidence>
<accession>A0A420XUU7</accession>
<dbReference type="GO" id="GO:0005886">
    <property type="term" value="C:plasma membrane"/>
    <property type="evidence" value="ECO:0007669"/>
    <property type="project" value="UniProtKB-SubCell"/>
</dbReference>
<dbReference type="InterPro" id="IPR038766">
    <property type="entry name" value="Membrane_comp_ABC_pdt"/>
</dbReference>
<feature type="transmembrane region" description="Helical" evidence="6">
    <location>
        <begin position="769"/>
        <end position="795"/>
    </location>
</feature>
<dbReference type="OrthoDB" id="3223244at2"/>
<comment type="caution">
    <text evidence="8">The sequence shown here is derived from an EMBL/GenBank/DDBJ whole genome shotgun (WGS) entry which is preliminary data.</text>
</comment>
<gene>
    <name evidence="8" type="ORF">CLV35_0974</name>
</gene>
<evidence type="ECO:0000256" key="5">
    <source>
        <dbReference type="ARBA" id="ARBA00023136"/>
    </source>
</evidence>
<name>A0A420XUU7_9ACTN</name>
<feature type="transmembrane region" description="Helical" evidence="6">
    <location>
        <begin position="487"/>
        <end position="504"/>
    </location>
</feature>
<proteinExistence type="predicted"/>
<keyword evidence="9" id="KW-1185">Reference proteome</keyword>
<protein>
    <submittedName>
        <fullName evidence="8">Putative ABC transport system permease protein</fullName>
    </submittedName>
</protein>
<feature type="domain" description="ABC3 transporter permease C-terminal" evidence="7">
    <location>
        <begin position="263"/>
        <end position="382"/>
    </location>
</feature>
<keyword evidence="4 6" id="KW-1133">Transmembrane helix</keyword>
<dbReference type="Proteomes" id="UP000281955">
    <property type="component" value="Unassembled WGS sequence"/>
</dbReference>
<dbReference type="InterPro" id="IPR003838">
    <property type="entry name" value="ABC3_permease_C"/>
</dbReference>